<evidence type="ECO:0000259" key="7">
    <source>
        <dbReference type="Pfam" id="PF14881"/>
    </source>
</evidence>
<evidence type="ECO:0000256" key="4">
    <source>
        <dbReference type="ARBA" id="ARBA00023128"/>
    </source>
</evidence>
<evidence type="ECO:0000256" key="3">
    <source>
        <dbReference type="ARBA" id="ARBA00008507"/>
    </source>
</evidence>
<dbReference type="InterPro" id="IPR049942">
    <property type="entry name" value="DML1/Misato"/>
</dbReference>
<feature type="compositionally biased region" description="Acidic residues" evidence="5">
    <location>
        <begin position="509"/>
        <end position="524"/>
    </location>
</feature>
<comment type="function">
    <text evidence="1">Involved in the partitioning of the mitochondrial organelle and mitochondrial DNA (mtDNA) inheritance.</text>
</comment>
<evidence type="ECO:0000256" key="5">
    <source>
        <dbReference type="SAM" id="MobiDB-lite"/>
    </source>
</evidence>
<keyword evidence="9" id="KW-1185">Reference proteome</keyword>
<dbReference type="PANTHER" id="PTHR13391:SF0">
    <property type="entry name" value="PROTEIN MISATO HOMOLOG 1"/>
    <property type="match status" value="1"/>
</dbReference>
<gene>
    <name evidence="8" type="ORF">B0H16DRAFT_1332176</name>
</gene>
<organism evidence="8 9">
    <name type="scientific">Mycena metata</name>
    <dbReference type="NCBI Taxonomy" id="1033252"/>
    <lineage>
        <taxon>Eukaryota</taxon>
        <taxon>Fungi</taxon>
        <taxon>Dikarya</taxon>
        <taxon>Basidiomycota</taxon>
        <taxon>Agaricomycotina</taxon>
        <taxon>Agaricomycetes</taxon>
        <taxon>Agaricomycetidae</taxon>
        <taxon>Agaricales</taxon>
        <taxon>Marasmiineae</taxon>
        <taxon>Mycenaceae</taxon>
        <taxon>Mycena</taxon>
    </lineage>
</organism>
<dbReference type="Pfam" id="PF10644">
    <property type="entry name" value="Misat_Tub_SegII"/>
    <property type="match status" value="1"/>
</dbReference>
<dbReference type="GO" id="GO:0005739">
    <property type="term" value="C:mitochondrion"/>
    <property type="evidence" value="ECO:0007669"/>
    <property type="project" value="UniProtKB-SubCell"/>
</dbReference>
<dbReference type="AlphaFoldDB" id="A0AAD7HRB8"/>
<dbReference type="InterPro" id="IPR029209">
    <property type="entry name" value="DML1/Misato_tubulin"/>
</dbReference>
<evidence type="ECO:0000313" key="9">
    <source>
        <dbReference type="Proteomes" id="UP001215598"/>
    </source>
</evidence>
<feature type="domain" description="Misato Segment II tubulin-like" evidence="6">
    <location>
        <begin position="2"/>
        <end position="113"/>
    </location>
</feature>
<evidence type="ECO:0000256" key="1">
    <source>
        <dbReference type="ARBA" id="ARBA00003757"/>
    </source>
</evidence>
<feature type="domain" description="DML1/Misato tubulin" evidence="7">
    <location>
        <begin position="118"/>
        <end position="319"/>
    </location>
</feature>
<proteinExistence type="inferred from homology"/>
<dbReference type="EMBL" id="JARKIB010000186">
    <property type="protein sequence ID" value="KAJ7726527.1"/>
    <property type="molecule type" value="Genomic_DNA"/>
</dbReference>
<dbReference type="InterPro" id="IPR019605">
    <property type="entry name" value="Misato_II_tubulin-like"/>
</dbReference>
<evidence type="ECO:0000259" key="6">
    <source>
        <dbReference type="Pfam" id="PF10644"/>
    </source>
</evidence>
<keyword evidence="4" id="KW-0496">Mitochondrion</keyword>
<dbReference type="Gene3D" id="3.40.50.1440">
    <property type="entry name" value="Tubulin/FtsZ, GTPase domain"/>
    <property type="match status" value="1"/>
</dbReference>
<evidence type="ECO:0000256" key="2">
    <source>
        <dbReference type="ARBA" id="ARBA00004173"/>
    </source>
</evidence>
<reference evidence="8" key="1">
    <citation type="submission" date="2023-03" db="EMBL/GenBank/DDBJ databases">
        <title>Massive genome expansion in bonnet fungi (Mycena s.s.) driven by repeated elements and novel gene families across ecological guilds.</title>
        <authorList>
            <consortium name="Lawrence Berkeley National Laboratory"/>
            <person name="Harder C.B."/>
            <person name="Miyauchi S."/>
            <person name="Viragh M."/>
            <person name="Kuo A."/>
            <person name="Thoen E."/>
            <person name="Andreopoulos B."/>
            <person name="Lu D."/>
            <person name="Skrede I."/>
            <person name="Drula E."/>
            <person name="Henrissat B."/>
            <person name="Morin E."/>
            <person name="Kohler A."/>
            <person name="Barry K."/>
            <person name="LaButti K."/>
            <person name="Morin E."/>
            <person name="Salamov A."/>
            <person name="Lipzen A."/>
            <person name="Mereny Z."/>
            <person name="Hegedus B."/>
            <person name="Baldrian P."/>
            <person name="Stursova M."/>
            <person name="Weitz H."/>
            <person name="Taylor A."/>
            <person name="Grigoriev I.V."/>
            <person name="Nagy L.G."/>
            <person name="Martin F."/>
            <person name="Kauserud H."/>
        </authorList>
    </citation>
    <scope>NUCLEOTIDE SEQUENCE</scope>
    <source>
        <strain evidence="8">CBHHK182m</strain>
    </source>
</reference>
<dbReference type="Proteomes" id="UP001215598">
    <property type="component" value="Unassembled WGS sequence"/>
</dbReference>
<comment type="subcellular location">
    <subcellularLocation>
        <location evidence="2">Mitochondrion</location>
    </subcellularLocation>
</comment>
<dbReference type="Pfam" id="PF14881">
    <property type="entry name" value="Tubulin_3"/>
    <property type="match status" value="1"/>
</dbReference>
<comment type="caution">
    <text evidence="8">The sequence shown here is derived from an EMBL/GenBank/DDBJ whole genome shotgun (WGS) entry which is preliminary data.</text>
</comment>
<protein>
    <submittedName>
        <fullName evidence="8">Misato segment II tubulin-like domain-containing protein</fullName>
    </submittedName>
</protein>
<dbReference type="PANTHER" id="PTHR13391">
    <property type="entry name" value="MITOCHONDRIAL DISTRIBUTION REGULATOR MISATO"/>
    <property type="match status" value="1"/>
</dbReference>
<comment type="similarity">
    <text evidence="3">Belongs to the misato family.</text>
</comment>
<accession>A0AAD7HRB8</accession>
<feature type="region of interest" description="Disordered" evidence="5">
    <location>
        <begin position="502"/>
        <end position="524"/>
    </location>
</feature>
<dbReference type="InterPro" id="IPR036525">
    <property type="entry name" value="Tubulin/FtsZ_GTPase_sf"/>
</dbReference>
<name>A0AAD7HRB8_9AGAR</name>
<sequence>MKEILYIQAGNQANYAGTHFWNTQESYFTYEEGEDPETDHGISFREGLNQKGEPTFCPRLLAFDHKAQFGTLSQANALFGMDTLADEQILWSENPVEYKQEPVPQSQYQTDMEESDVKLQDIRYWSDFNRLYYVPRTVQKVPDVPEWADAEGNWTGGQEMFARYDEDTGLMEGPLRLFLEECETIQGIQLIHDTATFGSFVNSLLTSLQDDFGKLPLLSLPLLSDATPSFKVADVSTEHFVLRNPDVVQTRRHARKLINDALTLRSLSELSSISIPIQSPTTWTDEVFTNTYIQSDRAHAYHASAILSTHVETATLPLRSSATKEDIQNFSGRLNWRTAMPFAELGGIFPYSGGIDSESRIYNFSSSHSRATPVTEFGRIDVTRGFSHSAITAYNERLNSSAIDISVVFSTHAAAYPLPTSFPAFFRSLPHAGPPSAAGTVLSRPKSTPLFSSIGATSGTADLFAGYARFLDASVRRKISLEDAGIELDELGDLANDFWTLHDTAGDETNQDDSDSDGRGEDED</sequence>
<dbReference type="SUPFAM" id="SSF52490">
    <property type="entry name" value="Tubulin nucleotide-binding domain-like"/>
    <property type="match status" value="1"/>
</dbReference>
<evidence type="ECO:0000313" key="8">
    <source>
        <dbReference type="EMBL" id="KAJ7726527.1"/>
    </source>
</evidence>
<dbReference type="GO" id="GO:0007005">
    <property type="term" value="P:mitochondrion organization"/>
    <property type="evidence" value="ECO:0007669"/>
    <property type="project" value="InterPro"/>
</dbReference>